<dbReference type="InterPro" id="IPR017938">
    <property type="entry name" value="Riboflavin_synthase-like_b-brl"/>
</dbReference>
<evidence type="ECO:0000256" key="1">
    <source>
        <dbReference type="ARBA" id="ARBA00001974"/>
    </source>
</evidence>
<evidence type="ECO:0000256" key="8">
    <source>
        <dbReference type="ARBA" id="ARBA00022989"/>
    </source>
</evidence>
<dbReference type="EMBL" id="JAJNDB010000004">
    <property type="protein sequence ID" value="MCD2195674.1"/>
    <property type="molecule type" value="Genomic_DNA"/>
</dbReference>
<feature type="region of interest" description="Disordered" evidence="13">
    <location>
        <begin position="422"/>
        <end position="443"/>
    </location>
</feature>
<dbReference type="SUPFAM" id="SSF63380">
    <property type="entry name" value="Riboflavin synthase domain-like"/>
    <property type="match status" value="1"/>
</dbReference>
<feature type="transmembrane region" description="Helical" evidence="14">
    <location>
        <begin position="110"/>
        <end position="130"/>
    </location>
</feature>
<dbReference type="InterPro" id="IPR017927">
    <property type="entry name" value="FAD-bd_FR_type"/>
</dbReference>
<comment type="cofactor">
    <cofactor evidence="1">
        <name>FAD</name>
        <dbReference type="ChEBI" id="CHEBI:57692"/>
    </cofactor>
</comment>
<dbReference type="Gene3D" id="3.40.50.80">
    <property type="entry name" value="Nucleotide-binding domain of ferredoxin-NADP reductase (FNR) module"/>
    <property type="match status" value="1"/>
</dbReference>
<evidence type="ECO:0000256" key="14">
    <source>
        <dbReference type="SAM" id="Phobius"/>
    </source>
</evidence>
<evidence type="ECO:0000256" key="2">
    <source>
        <dbReference type="ARBA" id="ARBA00004141"/>
    </source>
</evidence>
<keyword evidence="4 14" id="KW-0812">Transmembrane</keyword>
<keyword evidence="17" id="KW-1185">Reference proteome</keyword>
<dbReference type="SUPFAM" id="SSF52343">
    <property type="entry name" value="Ferredoxin reductase-like, C-terminal NADP-linked domain"/>
    <property type="match status" value="1"/>
</dbReference>
<evidence type="ECO:0000313" key="17">
    <source>
        <dbReference type="Proteomes" id="UP001199469"/>
    </source>
</evidence>
<comment type="subcellular location">
    <subcellularLocation>
        <location evidence="2">Membrane</location>
        <topology evidence="2">Multi-pass membrane protein</topology>
    </subcellularLocation>
</comment>
<keyword evidence="3" id="KW-0285">Flavoprotein</keyword>
<evidence type="ECO:0000256" key="4">
    <source>
        <dbReference type="ARBA" id="ARBA00022692"/>
    </source>
</evidence>
<dbReference type="Proteomes" id="UP001199469">
    <property type="component" value="Unassembled WGS sequence"/>
</dbReference>
<keyword evidence="10" id="KW-0408">Iron</keyword>
<evidence type="ECO:0000256" key="12">
    <source>
        <dbReference type="ARBA" id="ARBA00023136"/>
    </source>
</evidence>
<keyword evidence="11" id="KW-0411">Iron-sulfur</keyword>
<keyword evidence="8 14" id="KW-1133">Transmembrane helix</keyword>
<sequence length="443" mass="47790">MQQATRRTIWTALTALVLAGPVALTVWRTGEGKALSTILVAVGVVALVAMAVSVVAPSRLRGLTAAFGIDRIIGAHRWLGMLAIGAALTHLALAVVRSPTLLNPLAASLSIQWGWLATTAMVGVGLVAAWGRRSGRRYEVWARIHVLLAAAAIVLAALHVLWLGHLISDPVLRVVLSALTLAFLAVLFLRWVWRPLFSPHGAYVVYGVRHEGPSTATLVLAPVHMHRGLRFHPGQFVWLRLRRSVLGAEEHPFTIASSARVTGRLELTIRGSGDFSTTLAALPTGERVWLDGPHGAFTSEQEAPGLVLVAGGVGITPMMSMLRTLADHDDRRTHHLVVAQRPDEPLFEPELTSLARRLDLRVTRTAGRRVDAALLDGVLPPEPLRDRLDYFVCGSPSLLAGSLAAIEQLGIPAERVNTEQFGWSGPLPIGGTRTRRHDDGAVR</sequence>
<dbReference type="Pfam" id="PF00970">
    <property type="entry name" value="FAD_binding_6"/>
    <property type="match status" value="1"/>
</dbReference>
<dbReference type="Pfam" id="PF00175">
    <property type="entry name" value="NAD_binding_1"/>
    <property type="match status" value="1"/>
</dbReference>
<evidence type="ECO:0000256" key="10">
    <source>
        <dbReference type="ARBA" id="ARBA00023004"/>
    </source>
</evidence>
<feature type="transmembrane region" description="Helical" evidence="14">
    <location>
        <begin position="142"/>
        <end position="162"/>
    </location>
</feature>
<evidence type="ECO:0000256" key="13">
    <source>
        <dbReference type="SAM" id="MobiDB-lite"/>
    </source>
</evidence>
<comment type="caution">
    <text evidence="16">The sequence shown here is derived from an EMBL/GenBank/DDBJ whole genome shotgun (WGS) entry which is preliminary data.</text>
</comment>
<dbReference type="PANTHER" id="PTHR47354:SF8">
    <property type="entry name" value="1,2-PHENYLACETYL-COA EPOXIDASE, SUBUNIT E"/>
    <property type="match status" value="1"/>
</dbReference>
<evidence type="ECO:0000313" key="16">
    <source>
        <dbReference type="EMBL" id="MCD2195674.1"/>
    </source>
</evidence>
<keyword evidence="5" id="KW-0001">2Fe-2S</keyword>
<feature type="transmembrane region" description="Helical" evidence="14">
    <location>
        <begin position="78"/>
        <end position="98"/>
    </location>
</feature>
<protein>
    <submittedName>
        <fullName evidence="16">Ferric reductase-like transmembrane domain-containing protein</fullName>
    </submittedName>
</protein>
<keyword evidence="7" id="KW-0274">FAD</keyword>
<dbReference type="InterPro" id="IPR039261">
    <property type="entry name" value="FNR_nucleotide-bd"/>
</dbReference>
<dbReference type="PRINTS" id="PR00410">
    <property type="entry name" value="PHEHYDRXLASE"/>
</dbReference>
<evidence type="ECO:0000256" key="11">
    <source>
        <dbReference type="ARBA" id="ARBA00023014"/>
    </source>
</evidence>
<evidence type="ECO:0000256" key="9">
    <source>
        <dbReference type="ARBA" id="ARBA00023002"/>
    </source>
</evidence>
<proteinExistence type="predicted"/>
<feature type="transmembrane region" description="Helical" evidence="14">
    <location>
        <begin position="174"/>
        <end position="193"/>
    </location>
</feature>
<dbReference type="Pfam" id="PF01794">
    <property type="entry name" value="Ferric_reduct"/>
    <property type="match status" value="1"/>
</dbReference>
<accession>A0ABS8PBM0</accession>
<feature type="domain" description="FAD-binding FR-type" evidence="15">
    <location>
        <begin position="197"/>
        <end position="300"/>
    </location>
</feature>
<dbReference type="InterPro" id="IPR013130">
    <property type="entry name" value="Fe3_Rdtase_TM_dom"/>
</dbReference>
<dbReference type="PROSITE" id="PS51384">
    <property type="entry name" value="FAD_FR"/>
    <property type="match status" value="1"/>
</dbReference>
<keyword evidence="9" id="KW-0560">Oxidoreductase</keyword>
<dbReference type="InterPro" id="IPR001433">
    <property type="entry name" value="OxRdtase_FAD/NAD-bd"/>
</dbReference>
<keyword evidence="12 14" id="KW-0472">Membrane</keyword>
<evidence type="ECO:0000256" key="7">
    <source>
        <dbReference type="ARBA" id="ARBA00022827"/>
    </source>
</evidence>
<organism evidence="16 17">
    <name type="scientific">Actinomycetospora endophytica</name>
    <dbReference type="NCBI Taxonomy" id="2291215"/>
    <lineage>
        <taxon>Bacteria</taxon>
        <taxon>Bacillati</taxon>
        <taxon>Actinomycetota</taxon>
        <taxon>Actinomycetes</taxon>
        <taxon>Pseudonocardiales</taxon>
        <taxon>Pseudonocardiaceae</taxon>
        <taxon>Actinomycetospora</taxon>
    </lineage>
</organism>
<keyword evidence="6" id="KW-0479">Metal-binding</keyword>
<dbReference type="PANTHER" id="PTHR47354">
    <property type="entry name" value="NADH OXIDOREDUCTASE HCR"/>
    <property type="match status" value="1"/>
</dbReference>
<dbReference type="RefSeq" id="WP_230736984.1">
    <property type="nucleotide sequence ID" value="NZ_JAJNDB010000004.1"/>
</dbReference>
<name>A0ABS8PBM0_9PSEU</name>
<feature type="transmembrane region" description="Helical" evidence="14">
    <location>
        <begin position="34"/>
        <end position="57"/>
    </location>
</feature>
<reference evidence="16 17" key="1">
    <citation type="submission" date="2021-11" db="EMBL/GenBank/DDBJ databases">
        <title>Draft genome sequence of Actinomycetospora sp. SF1 isolated from the rhizosphere soil.</title>
        <authorList>
            <person name="Duangmal K."/>
            <person name="Chantavorakit T."/>
        </authorList>
    </citation>
    <scope>NUCLEOTIDE SEQUENCE [LARGE SCALE GENOMIC DNA]</scope>
    <source>
        <strain evidence="16 17">TBRC 5722</strain>
    </source>
</reference>
<evidence type="ECO:0000256" key="6">
    <source>
        <dbReference type="ARBA" id="ARBA00022723"/>
    </source>
</evidence>
<evidence type="ECO:0000256" key="5">
    <source>
        <dbReference type="ARBA" id="ARBA00022714"/>
    </source>
</evidence>
<dbReference type="Gene3D" id="2.40.30.10">
    <property type="entry name" value="Translation factors"/>
    <property type="match status" value="1"/>
</dbReference>
<evidence type="ECO:0000259" key="15">
    <source>
        <dbReference type="PROSITE" id="PS51384"/>
    </source>
</evidence>
<dbReference type="InterPro" id="IPR050415">
    <property type="entry name" value="MRET"/>
</dbReference>
<dbReference type="InterPro" id="IPR008333">
    <property type="entry name" value="Cbr1-like_FAD-bd_dom"/>
</dbReference>
<gene>
    <name evidence="16" type="ORF">LQ327_20085</name>
</gene>
<evidence type="ECO:0000256" key="3">
    <source>
        <dbReference type="ARBA" id="ARBA00022630"/>
    </source>
</evidence>